<dbReference type="OrthoDB" id="5694214at2"/>
<feature type="signal peptide" evidence="7">
    <location>
        <begin position="1"/>
        <end position="21"/>
    </location>
</feature>
<sequence>MKAKYIWSTLMLCSLAMTSCTDLNETLYDKVSMDDYGQNESEVATIVGGAYATLRGYGSGTKEGNGVICYPTSEYVFFTQECSSDEACIPTRGTDWYDGGRYQQFQHHTWDASNTGILSVWRYNFTGVSKVNGIIYQVEQSGLSDESKKKVEAELRGLRAYYYYNLLDCFGNVPISTDFTEKKLPANSSRQQVFEFVEQELKEIIPLLPSGITYGRFTQNVAYTLLARLYLNAEVYTGKARWQDCLGACDKVKGYSLTSSYKANFAIANEKSPEIIFAIPYDHKQGTVGNYLASMTYHYNQKYAFDPAGIYQWCGNGICAQPGLYSSFDENDVRRNSILIGQQYSAKDGSAVLMDNGEPLNYTEDISDFTNAKQNEGARLNKYEWSPTDQWERDNDWVLMRYAEILMMQAECNYRLGYEQTALSYINQIRARAGLADLTALKLEDIDNEWKHEFCFENLRRTTNIRFGTFYQAWWEKTADPADHHTGIYPIPKEELDKNPNMKQNNGYK</sequence>
<dbReference type="SUPFAM" id="SSF48452">
    <property type="entry name" value="TPR-like"/>
    <property type="match status" value="1"/>
</dbReference>
<dbReference type="Pfam" id="PF07980">
    <property type="entry name" value="SusD_RagB"/>
    <property type="match status" value="1"/>
</dbReference>
<dbReference type="HOGENOM" id="CLU_015553_1_2_10"/>
<dbReference type="InterPro" id="IPR033985">
    <property type="entry name" value="SusD-like_N"/>
</dbReference>
<dbReference type="STRING" id="688246.Premu_0536"/>
<evidence type="ECO:0000256" key="6">
    <source>
        <dbReference type="SAM" id="MobiDB-lite"/>
    </source>
</evidence>
<feature type="compositionally biased region" description="Basic and acidic residues" evidence="6">
    <location>
        <begin position="486"/>
        <end position="500"/>
    </location>
</feature>
<dbReference type="AlphaFoldDB" id="F8NCC3"/>
<accession>F8NCC3</accession>
<keyword evidence="5" id="KW-0998">Cell outer membrane</keyword>
<evidence type="ECO:0000313" key="11">
    <source>
        <dbReference type="Proteomes" id="UP000002772"/>
    </source>
</evidence>
<dbReference type="PROSITE" id="PS51257">
    <property type="entry name" value="PROKAR_LIPOPROTEIN"/>
    <property type="match status" value="1"/>
</dbReference>
<evidence type="ECO:0000256" key="7">
    <source>
        <dbReference type="SAM" id="SignalP"/>
    </source>
</evidence>
<evidence type="ECO:0000256" key="2">
    <source>
        <dbReference type="ARBA" id="ARBA00006275"/>
    </source>
</evidence>
<dbReference type="GO" id="GO:0009279">
    <property type="term" value="C:cell outer membrane"/>
    <property type="evidence" value="ECO:0007669"/>
    <property type="project" value="UniProtKB-SubCell"/>
</dbReference>
<dbReference type="Pfam" id="PF14322">
    <property type="entry name" value="SusD-like_3"/>
    <property type="match status" value="1"/>
</dbReference>
<keyword evidence="11" id="KW-1185">Reference proteome</keyword>
<comment type="similarity">
    <text evidence="2">Belongs to the SusD family.</text>
</comment>
<evidence type="ECO:0000259" key="8">
    <source>
        <dbReference type="Pfam" id="PF07980"/>
    </source>
</evidence>
<protein>
    <submittedName>
        <fullName evidence="10">RagB/SusD domain-containing protein</fullName>
    </submittedName>
</protein>
<dbReference type="eggNOG" id="COG3637">
    <property type="taxonomic scope" value="Bacteria"/>
</dbReference>
<comment type="subcellular location">
    <subcellularLocation>
        <location evidence="1">Cell outer membrane</location>
    </subcellularLocation>
</comment>
<evidence type="ECO:0000259" key="9">
    <source>
        <dbReference type="Pfam" id="PF14322"/>
    </source>
</evidence>
<keyword evidence="4" id="KW-0472">Membrane</keyword>
<feature type="region of interest" description="Disordered" evidence="6">
    <location>
        <begin position="486"/>
        <end position="509"/>
    </location>
</feature>
<dbReference type="Proteomes" id="UP000002772">
    <property type="component" value="Unassembled WGS sequence"/>
</dbReference>
<evidence type="ECO:0000256" key="5">
    <source>
        <dbReference type="ARBA" id="ARBA00023237"/>
    </source>
</evidence>
<feature type="domain" description="RagB/SusD" evidence="8">
    <location>
        <begin position="273"/>
        <end position="508"/>
    </location>
</feature>
<dbReference type="InterPro" id="IPR011990">
    <property type="entry name" value="TPR-like_helical_dom_sf"/>
</dbReference>
<organism evidence="10 11">
    <name type="scientific">Hallella multisaccharivorax DSM 17128</name>
    <dbReference type="NCBI Taxonomy" id="688246"/>
    <lineage>
        <taxon>Bacteria</taxon>
        <taxon>Pseudomonadati</taxon>
        <taxon>Bacteroidota</taxon>
        <taxon>Bacteroidia</taxon>
        <taxon>Bacteroidales</taxon>
        <taxon>Prevotellaceae</taxon>
        <taxon>Hallella</taxon>
    </lineage>
</organism>
<evidence type="ECO:0000256" key="4">
    <source>
        <dbReference type="ARBA" id="ARBA00023136"/>
    </source>
</evidence>
<evidence type="ECO:0000256" key="1">
    <source>
        <dbReference type="ARBA" id="ARBA00004442"/>
    </source>
</evidence>
<dbReference type="RefSeq" id="WP_007572906.1">
    <property type="nucleotide sequence ID" value="NZ_BPTS01000001.1"/>
</dbReference>
<gene>
    <name evidence="10" type="ORF">Premu_0536</name>
</gene>
<dbReference type="Gene3D" id="1.25.40.390">
    <property type="match status" value="1"/>
</dbReference>
<proteinExistence type="inferred from homology"/>
<dbReference type="EMBL" id="GL945017">
    <property type="protein sequence ID" value="EGN56013.1"/>
    <property type="molecule type" value="Genomic_DNA"/>
</dbReference>
<keyword evidence="3 7" id="KW-0732">Signal</keyword>
<name>F8NCC3_9BACT</name>
<feature type="domain" description="SusD-like N-terminal" evidence="9">
    <location>
        <begin position="103"/>
        <end position="231"/>
    </location>
</feature>
<reference evidence="11" key="1">
    <citation type="journal article" date="2011" name="Stand. Genomic Sci.">
        <title>Non-contiguous finished genome sequence of the opportunistic oral pathogen Prevotella multisaccharivorax type strain (PPPA20).</title>
        <authorList>
            <person name="Pati A."/>
            <person name="Gronow S."/>
            <person name="Lu M."/>
            <person name="Lapidus A."/>
            <person name="Nolan M."/>
            <person name="Lucas S."/>
            <person name="Hammon N."/>
            <person name="Deshpande S."/>
            <person name="Cheng J.F."/>
            <person name="Tapia R."/>
            <person name="Han C."/>
            <person name="Goodwin L."/>
            <person name="Pitluck S."/>
            <person name="Liolios K."/>
            <person name="Pagani I."/>
            <person name="Mavromatis K."/>
            <person name="Mikhailova N."/>
            <person name="Huntemann M."/>
            <person name="Chen A."/>
            <person name="Palaniappan K."/>
            <person name="Land M."/>
            <person name="Hauser L."/>
            <person name="Detter J.C."/>
            <person name="Brambilla E.M."/>
            <person name="Rohde M."/>
            <person name="Goker M."/>
            <person name="Woyke T."/>
            <person name="Bristow J."/>
            <person name="Eisen J.A."/>
            <person name="Markowitz V."/>
            <person name="Hugenholtz P."/>
            <person name="Kyrpides N.C."/>
            <person name="Klenk H.P."/>
            <person name="Ivanova N."/>
        </authorList>
    </citation>
    <scope>NUCLEOTIDE SEQUENCE [LARGE SCALE GENOMIC DNA]</scope>
    <source>
        <strain evidence="11">DSM 17128</strain>
    </source>
</reference>
<dbReference type="InterPro" id="IPR012944">
    <property type="entry name" value="SusD_RagB_dom"/>
</dbReference>
<dbReference type="CDD" id="cd08977">
    <property type="entry name" value="SusD"/>
    <property type="match status" value="1"/>
</dbReference>
<evidence type="ECO:0000256" key="3">
    <source>
        <dbReference type="ARBA" id="ARBA00022729"/>
    </source>
</evidence>
<evidence type="ECO:0000313" key="10">
    <source>
        <dbReference type="EMBL" id="EGN56013.1"/>
    </source>
</evidence>
<feature type="chain" id="PRO_5003375994" evidence="7">
    <location>
        <begin position="22"/>
        <end position="509"/>
    </location>
</feature>